<dbReference type="EMBL" id="AMQN01019869">
    <property type="status" value="NOT_ANNOTATED_CDS"/>
    <property type="molecule type" value="Genomic_DNA"/>
</dbReference>
<evidence type="ECO:0000256" key="1">
    <source>
        <dbReference type="ARBA" id="ARBA00023157"/>
    </source>
</evidence>
<dbReference type="InterPro" id="IPR003598">
    <property type="entry name" value="Ig_sub2"/>
</dbReference>
<dbReference type="InterPro" id="IPR007110">
    <property type="entry name" value="Ig-like_dom"/>
</dbReference>
<organism evidence="4">
    <name type="scientific">Capitella teleta</name>
    <name type="common">Polychaete worm</name>
    <dbReference type="NCBI Taxonomy" id="283909"/>
    <lineage>
        <taxon>Eukaryota</taxon>
        <taxon>Metazoa</taxon>
        <taxon>Spiralia</taxon>
        <taxon>Lophotrochozoa</taxon>
        <taxon>Annelida</taxon>
        <taxon>Polychaeta</taxon>
        <taxon>Sedentaria</taxon>
        <taxon>Scolecida</taxon>
        <taxon>Capitellidae</taxon>
        <taxon>Capitella</taxon>
    </lineage>
</organism>
<dbReference type="OMA" id="WIKDESA"/>
<proteinExistence type="predicted"/>
<dbReference type="InterPro" id="IPR013098">
    <property type="entry name" value="Ig_I-set"/>
</dbReference>
<dbReference type="SUPFAM" id="SSF48726">
    <property type="entry name" value="Immunoglobulin"/>
    <property type="match status" value="1"/>
</dbReference>
<evidence type="ECO:0000259" key="3">
    <source>
        <dbReference type="PROSITE" id="PS50835"/>
    </source>
</evidence>
<keyword evidence="2" id="KW-0393">Immunoglobulin domain</keyword>
<evidence type="ECO:0000313" key="5">
    <source>
        <dbReference type="EnsemblMetazoa" id="CapteP50302"/>
    </source>
</evidence>
<reference evidence="4 6" key="2">
    <citation type="journal article" date="2013" name="Nature">
        <title>Insights into bilaterian evolution from three spiralian genomes.</title>
        <authorList>
            <person name="Simakov O."/>
            <person name="Marletaz F."/>
            <person name="Cho S.J."/>
            <person name="Edsinger-Gonzales E."/>
            <person name="Havlak P."/>
            <person name="Hellsten U."/>
            <person name="Kuo D.H."/>
            <person name="Larsson T."/>
            <person name="Lv J."/>
            <person name="Arendt D."/>
            <person name="Savage R."/>
            <person name="Osoegawa K."/>
            <person name="de Jong P."/>
            <person name="Grimwood J."/>
            <person name="Chapman J.A."/>
            <person name="Shapiro H."/>
            <person name="Aerts A."/>
            <person name="Otillar R.P."/>
            <person name="Terry A.Y."/>
            <person name="Boore J.L."/>
            <person name="Grigoriev I.V."/>
            <person name="Lindberg D.R."/>
            <person name="Seaver E.C."/>
            <person name="Weisblat D.A."/>
            <person name="Putnam N.H."/>
            <person name="Rokhsar D.S."/>
        </authorList>
    </citation>
    <scope>NUCLEOTIDE SEQUENCE</scope>
    <source>
        <strain evidence="4 6">I ESC-2004</strain>
    </source>
</reference>
<feature type="domain" description="Ig-like" evidence="3">
    <location>
        <begin position="1"/>
        <end position="70"/>
    </location>
</feature>
<dbReference type="Pfam" id="PF07679">
    <property type="entry name" value="I-set"/>
    <property type="match status" value="1"/>
</dbReference>
<dbReference type="Proteomes" id="UP000014760">
    <property type="component" value="Unassembled WGS sequence"/>
</dbReference>
<reference evidence="5" key="3">
    <citation type="submission" date="2015-06" db="UniProtKB">
        <authorList>
            <consortium name="EnsemblMetazoa"/>
        </authorList>
    </citation>
    <scope>IDENTIFICATION</scope>
</reference>
<dbReference type="FunFam" id="2.60.40.10:FF:000032">
    <property type="entry name" value="palladin isoform X1"/>
    <property type="match status" value="1"/>
</dbReference>
<feature type="non-terminal residue" evidence="4">
    <location>
        <position position="73"/>
    </location>
</feature>
<dbReference type="HOGENOM" id="CLU_145026_2_1_1"/>
<dbReference type="GO" id="GO:0098632">
    <property type="term" value="F:cell-cell adhesion mediator activity"/>
    <property type="evidence" value="ECO:0007669"/>
    <property type="project" value="TreeGrafter"/>
</dbReference>
<evidence type="ECO:0000313" key="4">
    <source>
        <dbReference type="EMBL" id="ELU11868.1"/>
    </source>
</evidence>
<dbReference type="STRING" id="283909.R7UZ66"/>
<dbReference type="OrthoDB" id="10253954at2759"/>
<evidence type="ECO:0000256" key="2">
    <source>
        <dbReference type="ARBA" id="ARBA00023319"/>
    </source>
</evidence>
<sequence>IIVCLAFGIPKPQILWLKDSIPVDLTDPRLTLLESGSLQIREIKKSDEGQYECVAINELGSAHSHPGKLYVKG</sequence>
<dbReference type="GO" id="GO:0030424">
    <property type="term" value="C:axon"/>
    <property type="evidence" value="ECO:0007669"/>
    <property type="project" value="TreeGrafter"/>
</dbReference>
<keyword evidence="1" id="KW-1015">Disulfide bond</keyword>
<dbReference type="Gene3D" id="2.60.40.10">
    <property type="entry name" value="Immunoglobulins"/>
    <property type="match status" value="1"/>
</dbReference>
<dbReference type="PROSITE" id="PS50835">
    <property type="entry name" value="IG_LIKE"/>
    <property type="match status" value="1"/>
</dbReference>
<dbReference type="InterPro" id="IPR036179">
    <property type="entry name" value="Ig-like_dom_sf"/>
</dbReference>
<dbReference type="EnsemblMetazoa" id="CapteT50302">
    <property type="protein sequence ID" value="CapteP50302"/>
    <property type="gene ID" value="CapteG50302"/>
</dbReference>
<dbReference type="GO" id="GO:0007156">
    <property type="term" value="P:homophilic cell adhesion via plasma membrane adhesion molecules"/>
    <property type="evidence" value="ECO:0007669"/>
    <property type="project" value="TreeGrafter"/>
</dbReference>
<protein>
    <recommendedName>
        <fullName evidence="3">Ig-like domain-containing protein</fullName>
    </recommendedName>
</protein>
<name>R7UZ66_CAPTE</name>
<dbReference type="EMBL" id="KB296358">
    <property type="protein sequence ID" value="ELU11868.1"/>
    <property type="molecule type" value="Genomic_DNA"/>
</dbReference>
<dbReference type="SMART" id="SM00409">
    <property type="entry name" value="IG"/>
    <property type="match status" value="1"/>
</dbReference>
<dbReference type="InterPro" id="IPR003599">
    <property type="entry name" value="Ig_sub"/>
</dbReference>
<dbReference type="GO" id="GO:0070593">
    <property type="term" value="P:dendrite self-avoidance"/>
    <property type="evidence" value="ECO:0007669"/>
    <property type="project" value="TreeGrafter"/>
</dbReference>
<keyword evidence="6" id="KW-1185">Reference proteome</keyword>
<evidence type="ECO:0000313" key="6">
    <source>
        <dbReference type="Proteomes" id="UP000014760"/>
    </source>
</evidence>
<dbReference type="InterPro" id="IPR013783">
    <property type="entry name" value="Ig-like_fold"/>
</dbReference>
<reference evidence="6" key="1">
    <citation type="submission" date="2012-12" db="EMBL/GenBank/DDBJ databases">
        <authorList>
            <person name="Hellsten U."/>
            <person name="Grimwood J."/>
            <person name="Chapman J.A."/>
            <person name="Shapiro H."/>
            <person name="Aerts A."/>
            <person name="Otillar R.P."/>
            <person name="Terry A.Y."/>
            <person name="Boore J.L."/>
            <person name="Simakov O."/>
            <person name="Marletaz F."/>
            <person name="Cho S.-J."/>
            <person name="Edsinger-Gonzales E."/>
            <person name="Havlak P."/>
            <person name="Kuo D.-H."/>
            <person name="Larsson T."/>
            <person name="Lv J."/>
            <person name="Arendt D."/>
            <person name="Savage R."/>
            <person name="Osoegawa K."/>
            <person name="de Jong P."/>
            <person name="Lindberg D.R."/>
            <person name="Seaver E.C."/>
            <person name="Weisblat D.A."/>
            <person name="Putnam N.H."/>
            <person name="Grigoriev I.V."/>
            <person name="Rokhsar D.S."/>
        </authorList>
    </citation>
    <scope>NUCLEOTIDE SEQUENCE</scope>
    <source>
        <strain evidence="6">I ESC-2004</strain>
    </source>
</reference>
<dbReference type="PANTHER" id="PTHR10075">
    <property type="entry name" value="BASIGIN RELATED"/>
    <property type="match status" value="1"/>
</dbReference>
<dbReference type="PANTHER" id="PTHR10075:SF100">
    <property type="entry name" value="FASCICLIN-2"/>
    <property type="match status" value="1"/>
</dbReference>
<accession>R7UZ66</accession>
<gene>
    <name evidence="4" type="ORF">CAPTEDRAFT_50302</name>
</gene>
<feature type="non-terminal residue" evidence="4">
    <location>
        <position position="1"/>
    </location>
</feature>
<dbReference type="GO" id="GO:0005886">
    <property type="term" value="C:plasma membrane"/>
    <property type="evidence" value="ECO:0007669"/>
    <property type="project" value="TreeGrafter"/>
</dbReference>
<dbReference type="SMART" id="SM00408">
    <property type="entry name" value="IGc2"/>
    <property type="match status" value="1"/>
</dbReference>
<dbReference type="GO" id="GO:0007411">
    <property type="term" value="P:axon guidance"/>
    <property type="evidence" value="ECO:0007669"/>
    <property type="project" value="TreeGrafter"/>
</dbReference>
<dbReference type="AlphaFoldDB" id="R7UZ66"/>